<evidence type="ECO:0000256" key="2">
    <source>
        <dbReference type="ARBA" id="ARBA00022679"/>
    </source>
</evidence>
<dbReference type="GO" id="GO:0004674">
    <property type="term" value="F:protein serine/threonine kinase activity"/>
    <property type="evidence" value="ECO:0007669"/>
    <property type="project" value="UniProtKB-KW"/>
</dbReference>
<sequence>MTVKSFLHFILEDSACTMAFTDLKGFLHTKLGQARSMCLFDPMTHTLFQESGVGDFGGAGIQDVIETHECNLFCEGLNLSTKAVLKNTFVQQKKEYGIEAETLV</sequence>
<keyword evidence="1" id="KW-0723">Serine/threonine-protein kinase</keyword>
<dbReference type="GO" id="GO:0005524">
    <property type="term" value="F:ATP binding"/>
    <property type="evidence" value="ECO:0007669"/>
    <property type="project" value="InterPro"/>
</dbReference>
<feature type="domain" description="Alpha-type protein kinase" evidence="4">
    <location>
        <begin position="1"/>
        <end position="82"/>
    </location>
</feature>
<dbReference type="SUPFAM" id="SSF56112">
    <property type="entry name" value="Protein kinase-like (PK-like)"/>
    <property type="match status" value="1"/>
</dbReference>
<organism evidence="5 6">
    <name type="scientific">Mycena metata</name>
    <dbReference type="NCBI Taxonomy" id="1033252"/>
    <lineage>
        <taxon>Eukaryota</taxon>
        <taxon>Fungi</taxon>
        <taxon>Dikarya</taxon>
        <taxon>Basidiomycota</taxon>
        <taxon>Agaricomycotina</taxon>
        <taxon>Agaricomycetes</taxon>
        <taxon>Agaricomycetidae</taxon>
        <taxon>Agaricales</taxon>
        <taxon>Marasmiineae</taxon>
        <taxon>Mycenaceae</taxon>
        <taxon>Mycena</taxon>
    </lineage>
</organism>
<keyword evidence="2" id="KW-0808">Transferase</keyword>
<dbReference type="PROSITE" id="PS51158">
    <property type="entry name" value="ALPHA_KINASE"/>
    <property type="match status" value="1"/>
</dbReference>
<dbReference type="Proteomes" id="UP001215598">
    <property type="component" value="Unassembled WGS sequence"/>
</dbReference>
<accession>A0AAD7JS10</accession>
<proteinExistence type="predicted"/>
<keyword evidence="3" id="KW-0418">Kinase</keyword>
<name>A0AAD7JS10_9AGAR</name>
<protein>
    <recommendedName>
        <fullName evidence="4">Alpha-type protein kinase domain-containing protein</fullName>
    </recommendedName>
</protein>
<gene>
    <name evidence="5" type="ORF">B0H16DRAFT_1715755</name>
</gene>
<evidence type="ECO:0000256" key="1">
    <source>
        <dbReference type="ARBA" id="ARBA00022527"/>
    </source>
</evidence>
<comment type="caution">
    <text evidence="5">The sequence shown here is derived from an EMBL/GenBank/DDBJ whole genome shotgun (WGS) entry which is preliminary data.</text>
</comment>
<dbReference type="InterPro" id="IPR011009">
    <property type="entry name" value="Kinase-like_dom_sf"/>
</dbReference>
<dbReference type="Gene3D" id="3.20.200.10">
    <property type="entry name" value="MHCK/EF2 kinase"/>
    <property type="match status" value="1"/>
</dbReference>
<dbReference type="Pfam" id="PF02816">
    <property type="entry name" value="Alpha_kinase"/>
    <property type="match status" value="1"/>
</dbReference>
<dbReference type="EMBL" id="JARKIB010000018">
    <property type="protein sequence ID" value="KAJ7769285.1"/>
    <property type="molecule type" value="Genomic_DNA"/>
</dbReference>
<reference evidence="5" key="1">
    <citation type="submission" date="2023-03" db="EMBL/GenBank/DDBJ databases">
        <title>Massive genome expansion in bonnet fungi (Mycena s.s.) driven by repeated elements and novel gene families across ecological guilds.</title>
        <authorList>
            <consortium name="Lawrence Berkeley National Laboratory"/>
            <person name="Harder C.B."/>
            <person name="Miyauchi S."/>
            <person name="Viragh M."/>
            <person name="Kuo A."/>
            <person name="Thoen E."/>
            <person name="Andreopoulos B."/>
            <person name="Lu D."/>
            <person name="Skrede I."/>
            <person name="Drula E."/>
            <person name="Henrissat B."/>
            <person name="Morin E."/>
            <person name="Kohler A."/>
            <person name="Barry K."/>
            <person name="LaButti K."/>
            <person name="Morin E."/>
            <person name="Salamov A."/>
            <person name="Lipzen A."/>
            <person name="Mereny Z."/>
            <person name="Hegedus B."/>
            <person name="Baldrian P."/>
            <person name="Stursova M."/>
            <person name="Weitz H."/>
            <person name="Taylor A."/>
            <person name="Grigoriev I.V."/>
            <person name="Nagy L.G."/>
            <person name="Martin F."/>
            <person name="Kauserud H."/>
        </authorList>
    </citation>
    <scope>NUCLEOTIDE SEQUENCE</scope>
    <source>
        <strain evidence="5">CBHHK182m</strain>
    </source>
</reference>
<dbReference type="InterPro" id="IPR004166">
    <property type="entry name" value="a-kinase_dom"/>
</dbReference>
<evidence type="ECO:0000313" key="6">
    <source>
        <dbReference type="Proteomes" id="UP001215598"/>
    </source>
</evidence>
<evidence type="ECO:0000313" key="5">
    <source>
        <dbReference type="EMBL" id="KAJ7769285.1"/>
    </source>
</evidence>
<evidence type="ECO:0000259" key="4">
    <source>
        <dbReference type="PROSITE" id="PS51158"/>
    </source>
</evidence>
<dbReference type="AlphaFoldDB" id="A0AAD7JS10"/>
<evidence type="ECO:0000256" key="3">
    <source>
        <dbReference type="ARBA" id="ARBA00022777"/>
    </source>
</evidence>
<keyword evidence="6" id="KW-1185">Reference proteome</keyword>